<keyword evidence="2" id="KW-1185">Reference proteome</keyword>
<sequence length="159" mass="17796">MTENGNFHLVGIRLHQKDGDAYSAEIAREREIALCDLVECNSFKPLLSPGGPYELDLGIEENRLIFNLKLAGGEHHGTFIMSLTPLRRVIKDYFAICDSYDNAIAKLPPDKLEAIDMARRGIHDEGAFILQERLSSKICVDGDTARRLFTLICVLHLKG</sequence>
<dbReference type="AlphaFoldDB" id="A0A846MZW1"/>
<gene>
    <name evidence="1" type="ORF">FHS83_002476</name>
</gene>
<organism evidence="1 2">
    <name type="scientific">Rhizomicrobium palustre</name>
    <dbReference type="NCBI Taxonomy" id="189966"/>
    <lineage>
        <taxon>Bacteria</taxon>
        <taxon>Pseudomonadati</taxon>
        <taxon>Pseudomonadota</taxon>
        <taxon>Alphaproteobacteria</taxon>
        <taxon>Micropepsales</taxon>
        <taxon>Micropepsaceae</taxon>
        <taxon>Rhizomicrobium</taxon>
    </lineage>
</organism>
<protein>
    <submittedName>
        <fullName evidence="1">Uncharacterized protein (UPF0262 family)</fullName>
    </submittedName>
</protein>
<proteinExistence type="predicted"/>
<comment type="caution">
    <text evidence="1">The sequence shown here is derived from an EMBL/GenBank/DDBJ whole genome shotgun (WGS) entry which is preliminary data.</text>
</comment>
<reference evidence="1 2" key="1">
    <citation type="submission" date="2020-03" db="EMBL/GenBank/DDBJ databases">
        <title>Genomic Encyclopedia of Type Strains, Phase IV (KMG-IV): sequencing the most valuable type-strain genomes for metagenomic binning, comparative biology and taxonomic classification.</title>
        <authorList>
            <person name="Goeker M."/>
        </authorList>
    </citation>
    <scope>NUCLEOTIDE SEQUENCE [LARGE SCALE GENOMIC DNA]</scope>
    <source>
        <strain evidence="1 2">DSM 19867</strain>
    </source>
</reference>
<evidence type="ECO:0000313" key="1">
    <source>
        <dbReference type="EMBL" id="NIK89158.1"/>
    </source>
</evidence>
<evidence type="ECO:0000313" key="2">
    <source>
        <dbReference type="Proteomes" id="UP000570514"/>
    </source>
</evidence>
<dbReference type="RefSeq" id="WP_167083271.1">
    <property type="nucleotide sequence ID" value="NZ_BAAADC010000001.1"/>
</dbReference>
<accession>A0A846MZW1</accession>
<dbReference type="InterPro" id="IPR008321">
    <property type="entry name" value="UCP032146"/>
</dbReference>
<dbReference type="EMBL" id="JAASRM010000001">
    <property type="protein sequence ID" value="NIK89158.1"/>
    <property type="molecule type" value="Genomic_DNA"/>
</dbReference>
<name>A0A846MZW1_9PROT</name>
<dbReference type="NCBIfam" id="NF002769">
    <property type="entry name" value="PRK02853.1"/>
    <property type="match status" value="1"/>
</dbReference>
<dbReference type="Proteomes" id="UP000570514">
    <property type="component" value="Unassembled WGS sequence"/>
</dbReference>
<dbReference type="Pfam" id="PF06793">
    <property type="entry name" value="UPF0262"/>
    <property type="match status" value="1"/>
</dbReference>